<accession>A0AAN7VRQ1</accession>
<dbReference type="Proteomes" id="UP001310594">
    <property type="component" value="Unassembled WGS sequence"/>
</dbReference>
<dbReference type="EMBL" id="JAVRQU010000008">
    <property type="protein sequence ID" value="KAK5700030.1"/>
    <property type="molecule type" value="Genomic_DNA"/>
</dbReference>
<evidence type="ECO:0000256" key="2">
    <source>
        <dbReference type="SAM" id="Phobius"/>
    </source>
</evidence>
<evidence type="ECO:0000313" key="4">
    <source>
        <dbReference type="Proteomes" id="UP001310594"/>
    </source>
</evidence>
<feature type="transmembrane region" description="Helical" evidence="2">
    <location>
        <begin position="34"/>
        <end position="56"/>
    </location>
</feature>
<sequence length="304" mass="33390">MDSDIPGPSTQANSAIETVTADAEPEFESSDATAFAIGMIFLFCLFAIGAKVICWGNSVIAKGNERSALERAQNTQQEAQERQKRARTASQQRGQVLAAYLPEPAASLFLSGSHTHLTVVCNNKERYWADGHTCEPPEFLAKAYDKTFKELRVVLQGDEGRIVVAVLDYFRKLCKTHDLDFDPTLLHVRLYVYAELADLHITDLTNHPLVKAALKNFVDVCKHSWSTPAFAQAVQEIYQHPANFTKGLRTAAADITAKHGDVLLAPGTEHHDFKAVASSTPHFITEVLAARTRAAANGRGKSSR</sequence>
<protein>
    <submittedName>
        <fullName evidence="3">Uncharacterized protein</fullName>
    </submittedName>
</protein>
<keyword evidence="2" id="KW-1133">Transmembrane helix</keyword>
<evidence type="ECO:0000313" key="3">
    <source>
        <dbReference type="EMBL" id="KAK5700030.1"/>
    </source>
</evidence>
<dbReference type="AlphaFoldDB" id="A0AAN7VRQ1"/>
<proteinExistence type="predicted"/>
<name>A0AAN7VRQ1_9PEZI</name>
<keyword evidence="1" id="KW-0175">Coiled coil</keyword>
<gene>
    <name evidence="3" type="ORF">LTR97_006164</name>
</gene>
<keyword evidence="2" id="KW-0812">Transmembrane</keyword>
<organism evidence="3 4">
    <name type="scientific">Elasticomyces elasticus</name>
    <dbReference type="NCBI Taxonomy" id="574655"/>
    <lineage>
        <taxon>Eukaryota</taxon>
        <taxon>Fungi</taxon>
        <taxon>Dikarya</taxon>
        <taxon>Ascomycota</taxon>
        <taxon>Pezizomycotina</taxon>
        <taxon>Dothideomycetes</taxon>
        <taxon>Dothideomycetidae</taxon>
        <taxon>Mycosphaerellales</taxon>
        <taxon>Teratosphaeriaceae</taxon>
        <taxon>Elasticomyces</taxon>
    </lineage>
</organism>
<reference evidence="3" key="1">
    <citation type="submission" date="2023-08" db="EMBL/GenBank/DDBJ databases">
        <title>Black Yeasts Isolated from many extreme environments.</title>
        <authorList>
            <person name="Coleine C."/>
            <person name="Stajich J.E."/>
            <person name="Selbmann L."/>
        </authorList>
    </citation>
    <scope>NUCLEOTIDE SEQUENCE</scope>
    <source>
        <strain evidence="3">CCFEE 5810</strain>
    </source>
</reference>
<feature type="coiled-coil region" evidence="1">
    <location>
        <begin position="62"/>
        <end position="92"/>
    </location>
</feature>
<comment type="caution">
    <text evidence="3">The sequence shown here is derived from an EMBL/GenBank/DDBJ whole genome shotgun (WGS) entry which is preliminary data.</text>
</comment>
<evidence type="ECO:0000256" key="1">
    <source>
        <dbReference type="SAM" id="Coils"/>
    </source>
</evidence>
<keyword evidence="2" id="KW-0472">Membrane</keyword>